<protein>
    <submittedName>
        <fullName evidence="1">Uncharacterized protein</fullName>
    </submittedName>
</protein>
<reference evidence="1 2" key="1">
    <citation type="submission" date="2014-08" db="EMBL/GenBank/DDBJ databases">
        <title>Genomic and Phenotypic Diversity of Colwellia psychrerythraea strains from Disparate Marine Basins.</title>
        <authorList>
            <person name="Techtmann S.M."/>
            <person name="Stelling S.C."/>
            <person name="Utturkar S.M."/>
            <person name="Alshibli N."/>
            <person name="Harris A."/>
            <person name="Brown S.D."/>
            <person name="Hazen T.C."/>
        </authorList>
    </citation>
    <scope>NUCLEOTIDE SEQUENCE [LARGE SCALE GENOMIC DNA]</scope>
    <source>
        <strain evidence="1 2">GAB14E</strain>
    </source>
</reference>
<dbReference type="AlphaFoldDB" id="A0A099KCB5"/>
<proteinExistence type="predicted"/>
<sequence length="31" mass="3840">MLDNFATFEFILRYLLESYFFSEITLVKLFK</sequence>
<dbReference type="EMBL" id="JQEC01000070">
    <property type="protein sequence ID" value="KGJ87980.1"/>
    <property type="molecule type" value="Genomic_DNA"/>
</dbReference>
<gene>
    <name evidence="1" type="ORF">GAB14E_4313</name>
</gene>
<comment type="caution">
    <text evidence="1">The sequence shown here is derived from an EMBL/GenBank/DDBJ whole genome shotgun (WGS) entry which is preliminary data.</text>
</comment>
<evidence type="ECO:0000313" key="2">
    <source>
        <dbReference type="Proteomes" id="UP000029868"/>
    </source>
</evidence>
<dbReference type="Proteomes" id="UP000029868">
    <property type="component" value="Unassembled WGS sequence"/>
</dbReference>
<accession>A0A099KCB5</accession>
<name>A0A099KCB5_COLPS</name>
<evidence type="ECO:0000313" key="1">
    <source>
        <dbReference type="EMBL" id="KGJ87980.1"/>
    </source>
</evidence>
<organism evidence="1 2">
    <name type="scientific">Colwellia psychrerythraea</name>
    <name type="common">Vibrio psychroerythus</name>
    <dbReference type="NCBI Taxonomy" id="28229"/>
    <lineage>
        <taxon>Bacteria</taxon>
        <taxon>Pseudomonadati</taxon>
        <taxon>Pseudomonadota</taxon>
        <taxon>Gammaproteobacteria</taxon>
        <taxon>Alteromonadales</taxon>
        <taxon>Colwelliaceae</taxon>
        <taxon>Colwellia</taxon>
    </lineage>
</organism>